<dbReference type="RefSeq" id="WP_386254228.1">
    <property type="nucleotide sequence ID" value="NZ_JBHTRV010000002.1"/>
</dbReference>
<comment type="caution">
    <text evidence="3">The sequence shown here is derived from an EMBL/GenBank/DDBJ whole genome shotgun (WGS) entry which is preliminary data.</text>
</comment>
<keyword evidence="4" id="KW-1185">Reference proteome</keyword>
<dbReference type="InterPro" id="IPR023809">
    <property type="entry name" value="Thiopep_bacteriocin_synth_dom"/>
</dbReference>
<evidence type="ECO:0000256" key="1">
    <source>
        <dbReference type="SAM" id="MobiDB-lite"/>
    </source>
</evidence>
<organism evidence="3 4">
    <name type="scientific">Streptomyces wedmorensis</name>
    <dbReference type="NCBI Taxonomy" id="43759"/>
    <lineage>
        <taxon>Bacteria</taxon>
        <taxon>Bacillati</taxon>
        <taxon>Actinomycetota</taxon>
        <taxon>Actinomycetes</taxon>
        <taxon>Kitasatosporales</taxon>
        <taxon>Streptomycetaceae</taxon>
        <taxon>Streptomyces</taxon>
    </lineage>
</organism>
<sequence>MRNPAVSTGVARAAVQPPQRPTRLAHDIDTYEREVERYGGEAGVEAAVTFATDRARVRGGC</sequence>
<dbReference type="EMBL" id="JBHTRV010000002">
    <property type="protein sequence ID" value="MFE5978701.1"/>
    <property type="molecule type" value="Genomic_DNA"/>
</dbReference>
<reference evidence="3 4" key="1">
    <citation type="submission" date="2024-09" db="EMBL/GenBank/DDBJ databases">
        <title>The Natural Products Discovery Center: Release of the First 8490 Sequenced Strains for Exploring Actinobacteria Biosynthetic Diversity.</title>
        <authorList>
            <person name="Kalkreuter E."/>
            <person name="Kautsar S.A."/>
            <person name="Yang D."/>
            <person name="Bader C.D."/>
            <person name="Teijaro C.N."/>
            <person name="Fluegel L."/>
            <person name="Davis C.M."/>
            <person name="Simpson J.R."/>
            <person name="Lauterbach L."/>
            <person name="Steele A.D."/>
            <person name="Gui C."/>
            <person name="Meng S."/>
            <person name="Li G."/>
            <person name="Viehrig K."/>
            <person name="Ye F."/>
            <person name="Su P."/>
            <person name="Kiefer A.F."/>
            <person name="Nichols A."/>
            <person name="Cepeda A.J."/>
            <person name="Yan W."/>
            <person name="Fan B."/>
            <person name="Jiang Y."/>
            <person name="Adhikari A."/>
            <person name="Zheng C.-J."/>
            <person name="Schuster L."/>
            <person name="Cowan T.M."/>
            <person name="Smanski M.J."/>
            <person name="Chevrette M.G."/>
            <person name="De Carvalho L.P.S."/>
            <person name="Shen B."/>
        </authorList>
    </citation>
    <scope>NUCLEOTIDE SEQUENCE [LARGE SCALE GENOMIC DNA]</scope>
    <source>
        <strain evidence="3 4">NPDC056472</strain>
    </source>
</reference>
<evidence type="ECO:0000313" key="3">
    <source>
        <dbReference type="EMBL" id="MFE5978701.1"/>
    </source>
</evidence>
<feature type="domain" description="Thiopeptide-type bacteriocin biosynthesis" evidence="2">
    <location>
        <begin position="27"/>
        <end position="51"/>
    </location>
</feature>
<dbReference type="Proteomes" id="UP001600424">
    <property type="component" value="Unassembled WGS sequence"/>
</dbReference>
<accession>A0ABW6IM84</accession>
<evidence type="ECO:0000313" key="4">
    <source>
        <dbReference type="Proteomes" id="UP001600424"/>
    </source>
</evidence>
<protein>
    <submittedName>
        <fullName evidence="3">Lantibiotic dehydratase C-terminal domain-containing protein</fullName>
    </submittedName>
</protein>
<gene>
    <name evidence="3" type="ORF">ACFQ63_03215</name>
</gene>
<proteinExistence type="predicted"/>
<feature type="region of interest" description="Disordered" evidence="1">
    <location>
        <begin position="1"/>
        <end position="20"/>
    </location>
</feature>
<name>A0ABW6IM84_STRWE</name>
<dbReference type="Pfam" id="PF14028">
    <property type="entry name" value="Lant_dehydr_C"/>
    <property type="match status" value="1"/>
</dbReference>
<evidence type="ECO:0000259" key="2">
    <source>
        <dbReference type="Pfam" id="PF14028"/>
    </source>
</evidence>